<dbReference type="Pfam" id="PF00069">
    <property type="entry name" value="Pkinase"/>
    <property type="match status" value="1"/>
</dbReference>
<keyword evidence="5 6" id="KW-0067">ATP-binding</keyword>
<dbReference type="InterPro" id="IPR050117">
    <property type="entry name" value="MAPK"/>
</dbReference>
<proteinExistence type="predicted"/>
<evidence type="ECO:0000259" key="8">
    <source>
        <dbReference type="PROSITE" id="PS50011"/>
    </source>
</evidence>
<feature type="binding site" evidence="6">
    <location>
        <position position="60"/>
    </location>
    <ligand>
        <name>ATP</name>
        <dbReference type="ChEBI" id="CHEBI:30616"/>
    </ligand>
</feature>
<dbReference type="GO" id="GO:0005524">
    <property type="term" value="F:ATP binding"/>
    <property type="evidence" value="ECO:0007669"/>
    <property type="project" value="UniProtKB-UniRule"/>
</dbReference>
<reference evidence="9 10" key="1">
    <citation type="submission" date="2017-06" db="EMBL/GenBank/DDBJ databases">
        <title>A platform for efficient transgenesis in Macrostomum lignano, a flatworm model organism for stem cell research.</title>
        <authorList>
            <person name="Berezikov E."/>
        </authorList>
    </citation>
    <scope>NUCLEOTIDE SEQUENCE [LARGE SCALE GENOMIC DNA]</scope>
    <source>
        <strain evidence="9">DV1</strain>
        <tissue evidence="9">Whole organism</tissue>
    </source>
</reference>
<evidence type="ECO:0000256" key="4">
    <source>
        <dbReference type="ARBA" id="ARBA00022777"/>
    </source>
</evidence>
<dbReference type="Proteomes" id="UP000215902">
    <property type="component" value="Unassembled WGS sequence"/>
</dbReference>
<dbReference type="SMART" id="SM00220">
    <property type="entry name" value="S_TKc"/>
    <property type="match status" value="1"/>
</dbReference>
<dbReference type="PROSITE" id="PS00107">
    <property type="entry name" value="PROTEIN_KINASE_ATP"/>
    <property type="match status" value="1"/>
</dbReference>
<evidence type="ECO:0000256" key="5">
    <source>
        <dbReference type="ARBA" id="ARBA00022840"/>
    </source>
</evidence>
<dbReference type="AlphaFoldDB" id="A0A267FSI9"/>
<dbReference type="PANTHER" id="PTHR24055">
    <property type="entry name" value="MITOGEN-ACTIVATED PROTEIN KINASE"/>
    <property type="match status" value="1"/>
</dbReference>
<name>A0A267FSI9_9PLAT</name>
<dbReference type="Gene3D" id="3.30.200.20">
    <property type="entry name" value="Phosphorylase Kinase, domain 1"/>
    <property type="match status" value="1"/>
</dbReference>
<evidence type="ECO:0000256" key="1">
    <source>
        <dbReference type="ARBA" id="ARBA00022527"/>
    </source>
</evidence>
<dbReference type="SUPFAM" id="SSF56112">
    <property type="entry name" value="Protein kinase-like (PK-like)"/>
    <property type="match status" value="1"/>
</dbReference>
<organism evidence="9 10">
    <name type="scientific">Macrostomum lignano</name>
    <dbReference type="NCBI Taxonomy" id="282301"/>
    <lineage>
        <taxon>Eukaryota</taxon>
        <taxon>Metazoa</taxon>
        <taxon>Spiralia</taxon>
        <taxon>Lophotrochozoa</taxon>
        <taxon>Platyhelminthes</taxon>
        <taxon>Rhabditophora</taxon>
        <taxon>Macrostomorpha</taxon>
        <taxon>Macrostomida</taxon>
        <taxon>Macrostomidae</taxon>
        <taxon>Macrostomum</taxon>
    </lineage>
</organism>
<dbReference type="EMBL" id="NIVC01000795">
    <property type="protein sequence ID" value="PAA76761.1"/>
    <property type="molecule type" value="Genomic_DNA"/>
</dbReference>
<evidence type="ECO:0000256" key="7">
    <source>
        <dbReference type="SAM" id="MobiDB-lite"/>
    </source>
</evidence>
<protein>
    <recommendedName>
        <fullName evidence="8">Protein kinase domain-containing protein</fullName>
    </recommendedName>
</protein>
<dbReference type="OrthoDB" id="545063at2759"/>
<feature type="compositionally biased region" description="Polar residues" evidence="7">
    <location>
        <begin position="420"/>
        <end position="429"/>
    </location>
</feature>
<sequence>MLNGSRNQNRQFKISNRFRDVKFDLEGTPYVAIENIGAGAYGVVCSALDKTTNEKVAIKKTSRIFDAVSIAKRTYREIKILRHFSHPNIISIKSIIAPKDKDFSELYVVFDLMESDLHKILSSSQPLSMEHTHPAMSLQAQASQLWAMLDELASRDPAGYRSFIDRQLADGRSMLEPPRPLFCAAIDVRVASPHLLDRLLADDADEASSSSADAGGDSERLLSGFLAELKVVDGGDTSAEASGSQTAVVGFPAGFAPARLVVVFVSWSRVKSCDLADPSATISAHVGRPFPSQQLPDALLLPIAFNVETLQQALPAACLAESSSTTSATSAAAALKRDADARAFVVHALRHCLAQRLRASLRPLSGELQDDDANGTIDLLPAASEKLFVEPGFLAALHRGLGYQPGDLALQRLVEAQTQIKRQTQSQHETPAPLVAPLPGVSDSPASPQLLLGGPEDPSGRLHQRQQQQLQLTTSVNRVERLLTMRVSVGQVAESAAELDVRLEPRLLTLRRAADADDSAKPPLLQAELPCEVAPDDATARFLRAKRQLLLRAPVVGPLPPA</sequence>
<dbReference type="GO" id="GO:0004674">
    <property type="term" value="F:protein serine/threonine kinase activity"/>
    <property type="evidence" value="ECO:0007669"/>
    <property type="project" value="UniProtKB-KW"/>
</dbReference>
<dbReference type="PROSITE" id="PS50011">
    <property type="entry name" value="PROTEIN_KINASE_DOM"/>
    <property type="match status" value="1"/>
</dbReference>
<feature type="region of interest" description="Disordered" evidence="7">
    <location>
        <begin position="420"/>
        <end position="463"/>
    </location>
</feature>
<evidence type="ECO:0000256" key="6">
    <source>
        <dbReference type="PROSITE-ProRule" id="PRU10141"/>
    </source>
</evidence>
<dbReference type="FunFam" id="3.30.200.20:FF:000046">
    <property type="entry name" value="Mitogen-activated protein kinase"/>
    <property type="match status" value="1"/>
</dbReference>
<keyword evidence="1" id="KW-0723">Serine/threonine-protein kinase</keyword>
<keyword evidence="3 6" id="KW-0547">Nucleotide-binding</keyword>
<evidence type="ECO:0000313" key="9">
    <source>
        <dbReference type="EMBL" id="PAA76761.1"/>
    </source>
</evidence>
<dbReference type="InterPro" id="IPR011009">
    <property type="entry name" value="Kinase-like_dom_sf"/>
</dbReference>
<dbReference type="STRING" id="282301.A0A267FSI9"/>
<dbReference type="InterPro" id="IPR017441">
    <property type="entry name" value="Protein_kinase_ATP_BS"/>
</dbReference>
<evidence type="ECO:0000313" key="10">
    <source>
        <dbReference type="Proteomes" id="UP000215902"/>
    </source>
</evidence>
<keyword evidence="2" id="KW-0808">Transferase</keyword>
<keyword evidence="10" id="KW-1185">Reference proteome</keyword>
<feature type="domain" description="Protein kinase" evidence="8">
    <location>
        <begin position="30"/>
        <end position="354"/>
    </location>
</feature>
<evidence type="ECO:0000256" key="3">
    <source>
        <dbReference type="ARBA" id="ARBA00022741"/>
    </source>
</evidence>
<evidence type="ECO:0000256" key="2">
    <source>
        <dbReference type="ARBA" id="ARBA00022679"/>
    </source>
</evidence>
<dbReference type="InterPro" id="IPR000719">
    <property type="entry name" value="Prot_kinase_dom"/>
</dbReference>
<accession>A0A267FSI9</accession>
<gene>
    <name evidence="9" type="ORF">BOX15_Mlig023596g1</name>
</gene>
<keyword evidence="4" id="KW-0418">Kinase</keyword>
<comment type="caution">
    <text evidence="9">The sequence shown here is derived from an EMBL/GenBank/DDBJ whole genome shotgun (WGS) entry which is preliminary data.</text>
</comment>